<feature type="compositionally biased region" description="Low complexity" evidence="1">
    <location>
        <begin position="110"/>
        <end position="122"/>
    </location>
</feature>
<sequence length="122" mass="13237">MKPQPHSTSSTDSPAPSTRAASCPPPHSVWRWKAKGPTQRHPSTAPMMKPLTPQQEGTNSPGKRSLASGEHPGLVSPTHRHHTNTPRHRHCSDSPGRQQPAEQYTAKPAQPSSQQQQPLPDG</sequence>
<protein>
    <submittedName>
        <fullName evidence="2">Uncharacterized protein</fullName>
    </submittedName>
</protein>
<reference evidence="2 3" key="1">
    <citation type="submission" date="2021-06" db="EMBL/GenBank/DDBJ databases">
        <authorList>
            <person name="Palmer J.M."/>
        </authorList>
    </citation>
    <scope>NUCLEOTIDE SEQUENCE [LARGE SCALE GENOMIC DNA]</scope>
    <source>
        <strain evidence="3">if_2019</strain>
        <tissue evidence="2">Muscle</tissue>
    </source>
</reference>
<organism evidence="2 3">
    <name type="scientific">Ilyodon furcidens</name>
    <name type="common">goldbreast splitfin</name>
    <dbReference type="NCBI Taxonomy" id="33524"/>
    <lineage>
        <taxon>Eukaryota</taxon>
        <taxon>Metazoa</taxon>
        <taxon>Chordata</taxon>
        <taxon>Craniata</taxon>
        <taxon>Vertebrata</taxon>
        <taxon>Euteleostomi</taxon>
        <taxon>Actinopterygii</taxon>
        <taxon>Neopterygii</taxon>
        <taxon>Teleostei</taxon>
        <taxon>Neoteleostei</taxon>
        <taxon>Acanthomorphata</taxon>
        <taxon>Ovalentaria</taxon>
        <taxon>Atherinomorphae</taxon>
        <taxon>Cyprinodontiformes</taxon>
        <taxon>Goodeidae</taxon>
        <taxon>Ilyodon</taxon>
    </lineage>
</organism>
<dbReference type="Proteomes" id="UP001482620">
    <property type="component" value="Unassembled WGS sequence"/>
</dbReference>
<feature type="compositionally biased region" description="Low complexity" evidence="1">
    <location>
        <begin position="1"/>
        <end position="22"/>
    </location>
</feature>
<gene>
    <name evidence="2" type="ORF">ILYODFUR_002961</name>
</gene>
<feature type="compositionally biased region" description="Polar residues" evidence="1">
    <location>
        <begin position="52"/>
        <end position="62"/>
    </location>
</feature>
<evidence type="ECO:0000256" key="1">
    <source>
        <dbReference type="SAM" id="MobiDB-lite"/>
    </source>
</evidence>
<evidence type="ECO:0000313" key="3">
    <source>
        <dbReference type="Proteomes" id="UP001482620"/>
    </source>
</evidence>
<accession>A0ABV0U297</accession>
<proteinExistence type="predicted"/>
<dbReference type="EMBL" id="JAHRIQ010058073">
    <property type="protein sequence ID" value="MEQ2239305.1"/>
    <property type="molecule type" value="Genomic_DNA"/>
</dbReference>
<feature type="region of interest" description="Disordered" evidence="1">
    <location>
        <begin position="1"/>
        <end position="122"/>
    </location>
</feature>
<keyword evidence="3" id="KW-1185">Reference proteome</keyword>
<name>A0ABV0U297_9TELE</name>
<feature type="compositionally biased region" description="Basic residues" evidence="1">
    <location>
        <begin position="78"/>
        <end position="90"/>
    </location>
</feature>
<evidence type="ECO:0000313" key="2">
    <source>
        <dbReference type="EMBL" id="MEQ2239305.1"/>
    </source>
</evidence>
<comment type="caution">
    <text evidence="2">The sequence shown here is derived from an EMBL/GenBank/DDBJ whole genome shotgun (WGS) entry which is preliminary data.</text>
</comment>